<reference evidence="4 5" key="1">
    <citation type="submission" date="2018-04" db="EMBL/GenBank/DDBJ databases">
        <title>Complete genome sequence of Hydrogenophilus thermoluteolus TH-1.</title>
        <authorList>
            <person name="Arai H."/>
        </authorList>
    </citation>
    <scope>NUCLEOTIDE SEQUENCE [LARGE SCALE GENOMIC DNA]</scope>
    <source>
        <strain evidence="4 5">TH-1</strain>
    </source>
</reference>
<dbReference type="KEGG" id="htl:HPTL_1211"/>
<dbReference type="PANTHER" id="PTHR38687:SF1">
    <property type="entry name" value="CELL DIVISION PROTEIN DEDD"/>
    <property type="match status" value="1"/>
</dbReference>
<dbReference type="AlphaFoldDB" id="A0A2Z6DYZ3"/>
<dbReference type="InterPro" id="IPR052521">
    <property type="entry name" value="Cell_div_SPOR-domain"/>
</dbReference>
<name>A0A2Z6DYZ3_HYDTE</name>
<dbReference type="GO" id="GO:0032506">
    <property type="term" value="P:cytokinetic process"/>
    <property type="evidence" value="ECO:0007669"/>
    <property type="project" value="TreeGrafter"/>
</dbReference>
<feature type="compositionally biased region" description="Low complexity" evidence="1">
    <location>
        <begin position="101"/>
        <end position="119"/>
    </location>
</feature>
<feature type="domain" description="SPOR" evidence="3">
    <location>
        <begin position="202"/>
        <end position="278"/>
    </location>
</feature>
<proteinExistence type="predicted"/>
<dbReference type="PANTHER" id="PTHR38687">
    <property type="entry name" value="CELL DIVISION PROTEIN DEDD-RELATED"/>
    <property type="match status" value="1"/>
</dbReference>
<dbReference type="Pfam" id="PF05036">
    <property type="entry name" value="SPOR"/>
    <property type="match status" value="1"/>
</dbReference>
<feature type="region of interest" description="Disordered" evidence="1">
    <location>
        <begin position="68"/>
        <end position="176"/>
    </location>
</feature>
<dbReference type="GO" id="GO:0032153">
    <property type="term" value="C:cell division site"/>
    <property type="evidence" value="ECO:0007669"/>
    <property type="project" value="TreeGrafter"/>
</dbReference>
<evidence type="ECO:0000256" key="2">
    <source>
        <dbReference type="SAM" id="Phobius"/>
    </source>
</evidence>
<sequence>MTDPVASSPSEALLRARRRFFGTLALFLLSLLILPFVMDSEPPASLPAPTVRLITEKQEVITLRSGAETAAHSESDANTAALSESAASATGEMPAGAVPRSAAEPSSGAAEPAESSAGSNAKTPEEGHSSQQSGAENAQNAAHDRPSQNGQKAPHERTEASAPSATPKPTQDKKNVPIWSEAKLSDTAKAQAALRGLASPQQPLTQFWYVQAGAFKDEAQAIRAVEQLRRAGYPAYLMSAQGGWYRIRVAPFVTEADAEAVTGKIAALVGGKPRVGAQRIAQ</sequence>
<keyword evidence="2" id="KW-0812">Transmembrane</keyword>
<accession>A0A2Z6DYZ3</accession>
<dbReference type="InterPro" id="IPR007730">
    <property type="entry name" value="SPOR-like_dom"/>
</dbReference>
<feature type="compositionally biased region" description="Low complexity" evidence="1">
    <location>
        <begin position="77"/>
        <end position="89"/>
    </location>
</feature>
<evidence type="ECO:0000256" key="1">
    <source>
        <dbReference type="SAM" id="MobiDB-lite"/>
    </source>
</evidence>
<dbReference type="InterPro" id="IPR036680">
    <property type="entry name" value="SPOR-like_sf"/>
</dbReference>
<dbReference type="PROSITE" id="PS51724">
    <property type="entry name" value="SPOR"/>
    <property type="match status" value="1"/>
</dbReference>
<protein>
    <recommendedName>
        <fullName evidence="3">SPOR domain-containing protein</fullName>
    </recommendedName>
</protein>
<feature type="transmembrane region" description="Helical" evidence="2">
    <location>
        <begin position="20"/>
        <end position="38"/>
    </location>
</feature>
<evidence type="ECO:0000259" key="3">
    <source>
        <dbReference type="PROSITE" id="PS51724"/>
    </source>
</evidence>
<keyword evidence="2" id="KW-1133">Transmembrane helix</keyword>
<organism evidence="4 5">
    <name type="scientific">Hydrogenophilus thermoluteolus</name>
    <name type="common">Pseudomonas hydrogenothermophila</name>
    <dbReference type="NCBI Taxonomy" id="297"/>
    <lineage>
        <taxon>Bacteria</taxon>
        <taxon>Pseudomonadati</taxon>
        <taxon>Pseudomonadota</taxon>
        <taxon>Hydrogenophilia</taxon>
        <taxon>Hydrogenophilales</taxon>
        <taxon>Hydrogenophilaceae</taxon>
        <taxon>Hydrogenophilus</taxon>
    </lineage>
</organism>
<dbReference type="EMBL" id="AP018558">
    <property type="protein sequence ID" value="BBD77475.1"/>
    <property type="molecule type" value="Genomic_DNA"/>
</dbReference>
<evidence type="ECO:0000313" key="5">
    <source>
        <dbReference type="Proteomes" id="UP000262004"/>
    </source>
</evidence>
<keyword evidence="5" id="KW-1185">Reference proteome</keyword>
<keyword evidence="2" id="KW-0472">Membrane</keyword>
<dbReference type="Proteomes" id="UP000262004">
    <property type="component" value="Chromosome"/>
</dbReference>
<feature type="compositionally biased region" description="Polar residues" evidence="1">
    <location>
        <begin position="129"/>
        <end position="140"/>
    </location>
</feature>
<gene>
    <name evidence="4" type="ORF">HPTL_1211</name>
</gene>
<evidence type="ECO:0000313" key="4">
    <source>
        <dbReference type="EMBL" id="BBD77475.1"/>
    </source>
</evidence>
<dbReference type="GO" id="GO:0042834">
    <property type="term" value="F:peptidoglycan binding"/>
    <property type="evidence" value="ECO:0007669"/>
    <property type="project" value="InterPro"/>
</dbReference>
<dbReference type="Gene3D" id="3.30.70.1070">
    <property type="entry name" value="Sporulation related repeat"/>
    <property type="match status" value="1"/>
</dbReference>
<dbReference type="SUPFAM" id="SSF110997">
    <property type="entry name" value="Sporulation related repeat"/>
    <property type="match status" value="1"/>
</dbReference>
<dbReference type="GO" id="GO:0030428">
    <property type="term" value="C:cell septum"/>
    <property type="evidence" value="ECO:0007669"/>
    <property type="project" value="TreeGrafter"/>
</dbReference>